<dbReference type="Proteomes" id="UP001374584">
    <property type="component" value="Unassembled WGS sequence"/>
</dbReference>
<gene>
    <name evidence="1" type="ORF">VNO80_06917</name>
</gene>
<dbReference type="EMBL" id="JAYMYR010000003">
    <property type="protein sequence ID" value="KAK7373506.1"/>
    <property type="molecule type" value="Genomic_DNA"/>
</dbReference>
<sequence length="131" mass="14754">MMSSIVIALSVVDRASVLMTYEMGRGTIVSPVQSCPIFQSFPISTCLPPLPANEYLSEYRIPCQSFIQDHTRELVTRYERGFRVPTEDFDLGLGTMIWFPTCCFPSLLLSQWGLYSSGGNNNNDMVETRLV</sequence>
<name>A0AAN9RI09_PHACN</name>
<keyword evidence="2" id="KW-1185">Reference proteome</keyword>
<comment type="caution">
    <text evidence="1">The sequence shown here is derived from an EMBL/GenBank/DDBJ whole genome shotgun (WGS) entry which is preliminary data.</text>
</comment>
<proteinExistence type="predicted"/>
<evidence type="ECO:0000313" key="1">
    <source>
        <dbReference type="EMBL" id="KAK7373506.1"/>
    </source>
</evidence>
<accession>A0AAN9RI09</accession>
<reference evidence="1 2" key="1">
    <citation type="submission" date="2024-01" db="EMBL/GenBank/DDBJ databases">
        <title>The genomes of 5 underutilized Papilionoideae crops provide insights into root nodulation and disease resistanc.</title>
        <authorList>
            <person name="Jiang F."/>
        </authorList>
    </citation>
    <scope>NUCLEOTIDE SEQUENCE [LARGE SCALE GENOMIC DNA]</scope>
    <source>
        <strain evidence="1">JINMINGXINNONG_FW02</strain>
        <tissue evidence="1">Leaves</tissue>
    </source>
</reference>
<evidence type="ECO:0000313" key="2">
    <source>
        <dbReference type="Proteomes" id="UP001374584"/>
    </source>
</evidence>
<organism evidence="1 2">
    <name type="scientific">Phaseolus coccineus</name>
    <name type="common">Scarlet runner bean</name>
    <name type="synonym">Phaseolus multiflorus</name>
    <dbReference type="NCBI Taxonomy" id="3886"/>
    <lineage>
        <taxon>Eukaryota</taxon>
        <taxon>Viridiplantae</taxon>
        <taxon>Streptophyta</taxon>
        <taxon>Embryophyta</taxon>
        <taxon>Tracheophyta</taxon>
        <taxon>Spermatophyta</taxon>
        <taxon>Magnoliopsida</taxon>
        <taxon>eudicotyledons</taxon>
        <taxon>Gunneridae</taxon>
        <taxon>Pentapetalae</taxon>
        <taxon>rosids</taxon>
        <taxon>fabids</taxon>
        <taxon>Fabales</taxon>
        <taxon>Fabaceae</taxon>
        <taxon>Papilionoideae</taxon>
        <taxon>50 kb inversion clade</taxon>
        <taxon>NPAAA clade</taxon>
        <taxon>indigoferoid/millettioid clade</taxon>
        <taxon>Phaseoleae</taxon>
        <taxon>Phaseolus</taxon>
    </lineage>
</organism>
<protein>
    <submittedName>
        <fullName evidence="1">Uncharacterized protein</fullName>
    </submittedName>
</protein>
<dbReference type="AlphaFoldDB" id="A0AAN9RI09"/>